<dbReference type="EMBL" id="KQ243583">
    <property type="protein sequence ID" value="KNC75502.1"/>
    <property type="molecule type" value="Genomic_DNA"/>
</dbReference>
<dbReference type="Proteomes" id="UP000054560">
    <property type="component" value="Unassembled WGS sequence"/>
</dbReference>
<dbReference type="Gene3D" id="3.60.10.10">
    <property type="entry name" value="Endonuclease/exonuclease/phosphatase"/>
    <property type="match status" value="1"/>
</dbReference>
<protein>
    <submittedName>
        <fullName evidence="2">Uncharacterized protein</fullName>
    </submittedName>
</protein>
<dbReference type="AlphaFoldDB" id="A0A0L0FFE0"/>
<reference evidence="2 3" key="1">
    <citation type="submission" date="2011-02" db="EMBL/GenBank/DDBJ databases">
        <title>The Genome Sequence of Sphaeroforma arctica JP610.</title>
        <authorList>
            <consortium name="The Broad Institute Genome Sequencing Platform"/>
            <person name="Russ C."/>
            <person name="Cuomo C."/>
            <person name="Young S.K."/>
            <person name="Zeng Q."/>
            <person name="Gargeya S."/>
            <person name="Alvarado L."/>
            <person name="Berlin A."/>
            <person name="Chapman S.B."/>
            <person name="Chen Z."/>
            <person name="Freedman E."/>
            <person name="Gellesch M."/>
            <person name="Goldberg J."/>
            <person name="Griggs A."/>
            <person name="Gujja S."/>
            <person name="Heilman E."/>
            <person name="Heiman D."/>
            <person name="Howarth C."/>
            <person name="Mehta T."/>
            <person name="Neiman D."/>
            <person name="Pearson M."/>
            <person name="Roberts A."/>
            <person name="Saif S."/>
            <person name="Shea T."/>
            <person name="Shenoy N."/>
            <person name="Sisk P."/>
            <person name="Stolte C."/>
            <person name="Sykes S."/>
            <person name="White J."/>
            <person name="Yandava C."/>
            <person name="Burger G."/>
            <person name="Gray M.W."/>
            <person name="Holland P.W.H."/>
            <person name="King N."/>
            <person name="Lang F.B.F."/>
            <person name="Roger A.J."/>
            <person name="Ruiz-Trillo I."/>
            <person name="Haas B."/>
            <person name="Nusbaum C."/>
            <person name="Birren B."/>
        </authorList>
    </citation>
    <scope>NUCLEOTIDE SEQUENCE [LARGE SCALE GENOMIC DNA]</scope>
    <source>
        <strain evidence="2 3">JP610</strain>
    </source>
</reference>
<keyword evidence="3" id="KW-1185">Reference proteome</keyword>
<feature type="region of interest" description="Disordered" evidence="1">
    <location>
        <begin position="1"/>
        <end position="49"/>
    </location>
</feature>
<dbReference type="STRING" id="667725.A0A0L0FFE0"/>
<dbReference type="GeneID" id="25912477"/>
<organism evidence="2 3">
    <name type="scientific">Sphaeroforma arctica JP610</name>
    <dbReference type="NCBI Taxonomy" id="667725"/>
    <lineage>
        <taxon>Eukaryota</taxon>
        <taxon>Ichthyosporea</taxon>
        <taxon>Ichthyophonida</taxon>
        <taxon>Sphaeroforma</taxon>
    </lineage>
</organism>
<feature type="non-terminal residue" evidence="2">
    <location>
        <position position="1"/>
    </location>
</feature>
<proteinExistence type="predicted"/>
<evidence type="ECO:0000256" key="1">
    <source>
        <dbReference type="SAM" id="MobiDB-lite"/>
    </source>
</evidence>
<dbReference type="RefSeq" id="XP_014149404.1">
    <property type="nucleotide sequence ID" value="XM_014293929.1"/>
</dbReference>
<name>A0A0L0FFE0_9EUKA</name>
<feature type="compositionally biased region" description="Basic residues" evidence="1">
    <location>
        <begin position="18"/>
        <end position="28"/>
    </location>
</feature>
<sequence>ETGQRTSTNAKASSDNKKAKKDTSRKRATTGPSRFFLPRSTMSDSDDSVDYDPNPIPGFDSFTGLPKRISGPKKVTQNTVAGTAAASAAGFLVMGPVGAVIAGGSAFTVLKRPKLHQTPWTHTGDLNYRVALDYHIPEAVGWSHEKKWAHVTQMVKDGKSKELLAYDELIHEHAAMRVFGNFQEGVWASLKPKT</sequence>
<accession>A0A0L0FFE0</accession>
<evidence type="ECO:0000313" key="2">
    <source>
        <dbReference type="EMBL" id="KNC75502.1"/>
    </source>
</evidence>
<evidence type="ECO:0000313" key="3">
    <source>
        <dbReference type="Proteomes" id="UP000054560"/>
    </source>
</evidence>
<dbReference type="InterPro" id="IPR036691">
    <property type="entry name" value="Endo/exonu/phosph_ase_sf"/>
</dbReference>
<gene>
    <name evidence="2" type="ORF">SARC_11973</name>
</gene>